<dbReference type="GO" id="GO:0015562">
    <property type="term" value="F:efflux transmembrane transporter activity"/>
    <property type="evidence" value="ECO:0007669"/>
    <property type="project" value="InterPro"/>
</dbReference>
<dbReference type="Pfam" id="PF02321">
    <property type="entry name" value="OEP"/>
    <property type="match status" value="2"/>
</dbReference>
<evidence type="ECO:0000256" key="2">
    <source>
        <dbReference type="ARBA" id="ARBA00007613"/>
    </source>
</evidence>
<keyword evidence="3" id="KW-0813">Transport</keyword>
<dbReference type="Proteomes" id="UP000886047">
    <property type="component" value="Unassembled WGS sequence"/>
</dbReference>
<gene>
    <name evidence="8" type="ORF">ENN90_08915</name>
</gene>
<evidence type="ECO:0000313" key="8">
    <source>
        <dbReference type="EMBL" id="HDR51718.1"/>
    </source>
</evidence>
<comment type="subcellular location">
    <subcellularLocation>
        <location evidence="1">Cell outer membrane</location>
    </subcellularLocation>
</comment>
<evidence type="ECO:0000256" key="3">
    <source>
        <dbReference type="ARBA" id="ARBA00022448"/>
    </source>
</evidence>
<dbReference type="GO" id="GO:0009279">
    <property type="term" value="C:cell outer membrane"/>
    <property type="evidence" value="ECO:0007669"/>
    <property type="project" value="UniProtKB-SubCell"/>
</dbReference>
<organism evidence="8">
    <name type="scientific">Mariniphaga anaerophila</name>
    <dbReference type="NCBI Taxonomy" id="1484053"/>
    <lineage>
        <taxon>Bacteria</taxon>
        <taxon>Pseudomonadati</taxon>
        <taxon>Bacteroidota</taxon>
        <taxon>Bacteroidia</taxon>
        <taxon>Marinilabiliales</taxon>
        <taxon>Prolixibacteraceae</taxon>
        <taxon>Mariniphaga</taxon>
    </lineage>
</organism>
<comment type="caution">
    <text evidence="8">The sequence shown here is derived from an EMBL/GenBank/DDBJ whole genome shotgun (WGS) entry which is preliminary data.</text>
</comment>
<evidence type="ECO:0000256" key="1">
    <source>
        <dbReference type="ARBA" id="ARBA00004442"/>
    </source>
</evidence>
<protein>
    <submittedName>
        <fullName evidence="8">TolC family protein</fullName>
    </submittedName>
</protein>
<reference evidence="8" key="1">
    <citation type="journal article" date="2020" name="mSystems">
        <title>Genome- and Community-Level Interaction Insights into Carbon Utilization and Element Cycling Functions of Hydrothermarchaeota in Hydrothermal Sediment.</title>
        <authorList>
            <person name="Zhou Z."/>
            <person name="Liu Y."/>
            <person name="Xu W."/>
            <person name="Pan J."/>
            <person name="Luo Z.H."/>
            <person name="Li M."/>
        </authorList>
    </citation>
    <scope>NUCLEOTIDE SEQUENCE [LARGE SCALE GENOMIC DNA]</scope>
    <source>
        <strain evidence="8">SpSt-1217</strain>
    </source>
</reference>
<evidence type="ECO:0000256" key="7">
    <source>
        <dbReference type="ARBA" id="ARBA00023237"/>
    </source>
</evidence>
<comment type="similarity">
    <text evidence="2">Belongs to the outer membrane factor (OMF) (TC 1.B.17) family.</text>
</comment>
<dbReference type="GO" id="GO:0015288">
    <property type="term" value="F:porin activity"/>
    <property type="evidence" value="ECO:0007669"/>
    <property type="project" value="TreeGrafter"/>
</dbReference>
<dbReference type="EMBL" id="DSDK01000480">
    <property type="protein sequence ID" value="HDR51718.1"/>
    <property type="molecule type" value="Genomic_DNA"/>
</dbReference>
<dbReference type="PANTHER" id="PTHR30026:SF20">
    <property type="entry name" value="OUTER MEMBRANE PROTEIN TOLC"/>
    <property type="match status" value="1"/>
</dbReference>
<dbReference type="Gene3D" id="1.20.1600.10">
    <property type="entry name" value="Outer membrane efflux proteins (OEP)"/>
    <property type="match status" value="1"/>
</dbReference>
<dbReference type="InterPro" id="IPR051906">
    <property type="entry name" value="TolC-like"/>
</dbReference>
<evidence type="ECO:0000256" key="4">
    <source>
        <dbReference type="ARBA" id="ARBA00022452"/>
    </source>
</evidence>
<proteinExistence type="inferred from homology"/>
<dbReference type="InterPro" id="IPR003423">
    <property type="entry name" value="OMP_efflux"/>
</dbReference>
<keyword evidence="4" id="KW-1134">Transmembrane beta strand</keyword>
<keyword evidence="6" id="KW-0472">Membrane</keyword>
<accession>A0A831LLB6</accession>
<evidence type="ECO:0000256" key="5">
    <source>
        <dbReference type="ARBA" id="ARBA00022692"/>
    </source>
</evidence>
<name>A0A831LLB6_9BACT</name>
<feature type="non-terminal residue" evidence="8">
    <location>
        <position position="1"/>
    </location>
</feature>
<sequence length="382" mass="43710">GLRYSINYGKSVDPNTNAVTNNNFASNSYSVQGGISLFEGFIRNNHIAWSRFTYLAGLEQQRTLETDIAFEVMNAFHNSLYFKGLLEIVNEQKELSELNLQKVKKEVKVGIGAKTEVLEIEARLAEEELQVIRTRNYLRASLLELKKAMNFPVSEELHLQETDDIDVIESAVFENADSVYSLVLEHLPAVKAKHRQLEAVEKSLAVAKGALYPSLSLYGGYYTGFYETNTDNQGNTISFKNQFKNNASQSVGISLSIPVFNRWKNHSEIKINKLELEKEHVNLNNYKNQLYYEIESYCQELSAMSAEYIQAKKQTESNRLAFEVAEKKKEQGLFNIIDLYTSKNLLSNAQSELLRTKLQFLLKRKTIDFYLGKPVFGFNELR</sequence>
<dbReference type="SUPFAM" id="SSF56954">
    <property type="entry name" value="Outer membrane efflux proteins (OEP)"/>
    <property type="match status" value="1"/>
</dbReference>
<keyword evidence="7" id="KW-0998">Cell outer membrane</keyword>
<keyword evidence="5" id="KW-0812">Transmembrane</keyword>
<evidence type="ECO:0000256" key="6">
    <source>
        <dbReference type="ARBA" id="ARBA00023136"/>
    </source>
</evidence>
<dbReference type="GO" id="GO:1990281">
    <property type="term" value="C:efflux pump complex"/>
    <property type="evidence" value="ECO:0007669"/>
    <property type="project" value="TreeGrafter"/>
</dbReference>
<dbReference type="PANTHER" id="PTHR30026">
    <property type="entry name" value="OUTER MEMBRANE PROTEIN TOLC"/>
    <property type="match status" value="1"/>
</dbReference>
<dbReference type="AlphaFoldDB" id="A0A831LLB6"/>